<keyword evidence="4" id="KW-1185">Reference proteome</keyword>
<accession>A0A1Q2YGH9</accession>
<evidence type="ECO:0000313" key="3">
    <source>
        <dbReference type="EMBL" id="GAV28493.1"/>
    </source>
</evidence>
<feature type="compositionally biased region" description="Polar residues" evidence="2">
    <location>
        <begin position="290"/>
        <end position="302"/>
    </location>
</feature>
<feature type="region of interest" description="Disordered" evidence="2">
    <location>
        <begin position="67"/>
        <end position="93"/>
    </location>
</feature>
<feature type="compositionally biased region" description="Polar residues" evidence="2">
    <location>
        <begin position="7"/>
        <end position="34"/>
    </location>
</feature>
<dbReference type="OrthoDB" id="3998278at2759"/>
<feature type="compositionally biased region" description="Polar residues" evidence="2">
    <location>
        <begin position="326"/>
        <end position="342"/>
    </location>
</feature>
<dbReference type="EMBL" id="BDGI01000069">
    <property type="protein sequence ID" value="GAV28493.1"/>
    <property type="molecule type" value="Genomic_DNA"/>
</dbReference>
<evidence type="ECO:0000313" key="4">
    <source>
        <dbReference type="Proteomes" id="UP000186136"/>
    </source>
</evidence>
<evidence type="ECO:0008006" key="5">
    <source>
        <dbReference type="Google" id="ProtNLM"/>
    </source>
</evidence>
<evidence type="ECO:0000256" key="2">
    <source>
        <dbReference type="SAM" id="MobiDB-lite"/>
    </source>
</evidence>
<name>A0A1Q2YGH9_9ASCO</name>
<organism evidence="3 4">
    <name type="scientific">Pichia membranifaciens</name>
    <dbReference type="NCBI Taxonomy" id="4926"/>
    <lineage>
        <taxon>Eukaryota</taxon>
        <taxon>Fungi</taxon>
        <taxon>Dikarya</taxon>
        <taxon>Ascomycota</taxon>
        <taxon>Saccharomycotina</taxon>
        <taxon>Pichiomycetes</taxon>
        <taxon>Pichiales</taxon>
        <taxon>Pichiaceae</taxon>
        <taxon>Pichia</taxon>
    </lineage>
</organism>
<comment type="caution">
    <text evidence="3">The sequence shown here is derived from an EMBL/GenBank/DDBJ whole genome shotgun (WGS) entry which is preliminary data.</text>
</comment>
<feature type="coiled-coil region" evidence="1">
    <location>
        <begin position="465"/>
        <end position="499"/>
    </location>
</feature>
<feature type="compositionally biased region" description="Polar residues" evidence="2">
    <location>
        <begin position="73"/>
        <end position="89"/>
    </location>
</feature>
<protein>
    <recommendedName>
        <fullName evidence="5">Hap4 transcription factor heteromerisation domain-containing protein</fullName>
    </recommendedName>
</protein>
<feature type="region of interest" description="Disordered" evidence="2">
    <location>
        <begin position="224"/>
        <end position="365"/>
    </location>
</feature>
<feature type="compositionally biased region" description="Low complexity" evidence="2">
    <location>
        <begin position="343"/>
        <end position="363"/>
    </location>
</feature>
<feature type="region of interest" description="Disordered" evidence="2">
    <location>
        <begin position="642"/>
        <end position="722"/>
    </location>
</feature>
<dbReference type="AlphaFoldDB" id="A0A1Q2YGH9"/>
<feature type="compositionally biased region" description="Low complexity" evidence="2">
    <location>
        <begin position="696"/>
        <end position="715"/>
    </location>
</feature>
<feature type="compositionally biased region" description="Polar residues" evidence="2">
    <location>
        <begin position="235"/>
        <end position="246"/>
    </location>
</feature>
<feature type="compositionally biased region" description="Polar residues" evidence="2">
    <location>
        <begin position="684"/>
        <end position="695"/>
    </location>
</feature>
<gene>
    <name evidence="3" type="ORF">PMKS-001964</name>
</gene>
<evidence type="ECO:0000256" key="1">
    <source>
        <dbReference type="SAM" id="Coils"/>
    </source>
</evidence>
<feature type="region of interest" description="Disordered" evidence="2">
    <location>
        <begin position="933"/>
        <end position="954"/>
    </location>
</feature>
<dbReference type="Proteomes" id="UP000186136">
    <property type="component" value="Unassembled WGS sequence"/>
</dbReference>
<proteinExistence type="predicted"/>
<keyword evidence="1" id="KW-0175">Coiled coil</keyword>
<sequence>MEDSQVEGKSSCQIAKPQNEQLSVLDSAKSQSMVTEVPKKVPQNIAIQPKTTVQPHPNAVQKAIDQKADRGTDNTNASSSAVTPGSGSTKPLKVIHKAPAQPVIMPKHINTPDGTILLNANTPIGKTPKTIKPKKVIEIACKNDTLNNKDLPKQNSMADTNHNSIKSKIMPQVATITTPIGNSKLQPSTPAAQMSRSNSVQPVMKVVSPYQTMQRTSSVPIAKNAAAATPVARPSTPTQPHPNTNIYFHPIAIKPKPIQPVPSKGRSKSSSFSRLNTASSIHTSKDQMKPSDSSITLTTSRNWILPPRPKTKKASKKKDKRPIQRVPTTGNTESKSIRATSQKPSSSAMSPKTTSSKKTVATSYPSKLTSSTGIHIVKAEKESSSMNYLGKESTAATRNIVSTASKRSTKTESKRKECTGCTTCVAPGIRSVYLEPSTGKVSINAQIHSNINLYTNDEGELEVQLQHVTRENDNLKKILLKLNKEIQNLKLVKKKEENTLMNSSGTGITSSKAANKIASTDTNIKVEPLENNCLAAHSKDGVPKLSKDNAATLTEPPTEVKQEIMDATMDIDEDSGIVEDKRLQMQVNDDKFLPDMLTANTIDPMNLSYHLESKRQKISNPVPEMKQESSIQPILVQQLSDMNSGNSATLNPKAKQRADKGSTSADFKPKAKAKTPAKSKAASHTTQRVSSGSPCSLSPNNTFSTSSTSNTSAKSIAQVKDLKPPTVKKEYHSCGVCEIGQKCVCFETQTLSIAATIAQALSRGGVNLLGLGGMNNTSINTLNNMSNINGLSTLTNILKREEIMKKLKDDDKKTLTSILKSESTKKGTTKKEKANLNTILGGLNGLPMDENICGMSTINDVSMTGMRNDLAKTSSVTAATAGKDDDDELLQMIDAELLLDPTPLVNPLLLKKDRSTGSTNSFVLKTTAAAETSAADPASSGMRRSESKTSQHSLGTSAEFFGRGSLVDFNAFNGGDAMIDDDAMMFDTTSLGMGNATADLSTDIDKILMEPIDDPDEFMIY</sequence>
<feature type="compositionally biased region" description="Basic residues" evidence="2">
    <location>
        <begin position="309"/>
        <end position="320"/>
    </location>
</feature>
<reference evidence="3 4" key="1">
    <citation type="submission" date="2016-08" db="EMBL/GenBank/DDBJ databases">
        <title>Whole genome shotgun sequence of Pichia membranifaciens KS47-1.</title>
        <authorList>
            <person name="Konishi M."/>
            <person name="Ishida M."/>
            <person name="Arakawa T."/>
            <person name="Kato Y."/>
            <person name="Horiuchi J."/>
        </authorList>
    </citation>
    <scope>NUCLEOTIDE SEQUENCE [LARGE SCALE GENOMIC DNA]</scope>
    <source>
        <strain evidence="3 4">KS47-1</strain>
    </source>
</reference>
<feature type="region of interest" description="Disordered" evidence="2">
    <location>
        <begin position="1"/>
        <end position="36"/>
    </location>
</feature>